<dbReference type="OrthoDB" id="3945555at2759"/>
<gene>
    <name evidence="3" type="ORF">BDV96DRAFT_589506</name>
</gene>
<name>A0A6A5YM45_9PLEO</name>
<feature type="transmembrane region" description="Helical" evidence="1">
    <location>
        <begin position="131"/>
        <end position="157"/>
    </location>
</feature>
<keyword evidence="2" id="KW-0732">Signal</keyword>
<protein>
    <recommendedName>
        <fullName evidence="5">Transmembrane protein</fullName>
    </recommendedName>
</protein>
<evidence type="ECO:0000313" key="4">
    <source>
        <dbReference type="Proteomes" id="UP000799770"/>
    </source>
</evidence>
<organism evidence="3 4">
    <name type="scientific">Lophiotrema nucula</name>
    <dbReference type="NCBI Taxonomy" id="690887"/>
    <lineage>
        <taxon>Eukaryota</taxon>
        <taxon>Fungi</taxon>
        <taxon>Dikarya</taxon>
        <taxon>Ascomycota</taxon>
        <taxon>Pezizomycotina</taxon>
        <taxon>Dothideomycetes</taxon>
        <taxon>Pleosporomycetidae</taxon>
        <taxon>Pleosporales</taxon>
        <taxon>Lophiotremataceae</taxon>
        <taxon>Lophiotrema</taxon>
    </lineage>
</organism>
<accession>A0A6A5YM45</accession>
<feature type="transmembrane region" description="Helical" evidence="1">
    <location>
        <begin position="101"/>
        <end position="119"/>
    </location>
</feature>
<evidence type="ECO:0000313" key="3">
    <source>
        <dbReference type="EMBL" id="KAF2107291.1"/>
    </source>
</evidence>
<evidence type="ECO:0000256" key="2">
    <source>
        <dbReference type="SAM" id="SignalP"/>
    </source>
</evidence>
<evidence type="ECO:0000256" key="1">
    <source>
        <dbReference type="SAM" id="Phobius"/>
    </source>
</evidence>
<keyword evidence="1" id="KW-1133">Transmembrane helix</keyword>
<proteinExistence type="predicted"/>
<evidence type="ECO:0008006" key="5">
    <source>
        <dbReference type="Google" id="ProtNLM"/>
    </source>
</evidence>
<keyword evidence="1" id="KW-0812">Transmembrane</keyword>
<feature type="chain" id="PRO_5025582348" description="Transmembrane protein" evidence="2">
    <location>
        <begin position="25"/>
        <end position="195"/>
    </location>
</feature>
<keyword evidence="4" id="KW-1185">Reference proteome</keyword>
<keyword evidence="1" id="KW-0472">Membrane</keyword>
<dbReference type="AlphaFoldDB" id="A0A6A5YM45"/>
<dbReference type="EMBL" id="ML977355">
    <property type="protein sequence ID" value="KAF2107291.1"/>
    <property type="molecule type" value="Genomic_DNA"/>
</dbReference>
<sequence length="195" mass="20993">METATEVAHGLLSTALCLCASLLSTQFDILSEHGQASRASTMTAVGGGGESNTGGGWLHSKDNSGIDRSGRTLWALQSRITTSLSPYTDAMQVTRYLSNPSPLAVLVGWLIVACMVLRLRESRSNHRWSDVLFTSSVLLAGILGYAEGAVLSSIILANVPWCLTFGNVVESCLRIAQTRATYDDLQITEEKNTRL</sequence>
<reference evidence="3" key="1">
    <citation type="journal article" date="2020" name="Stud. Mycol.">
        <title>101 Dothideomycetes genomes: a test case for predicting lifestyles and emergence of pathogens.</title>
        <authorList>
            <person name="Haridas S."/>
            <person name="Albert R."/>
            <person name="Binder M."/>
            <person name="Bloem J."/>
            <person name="Labutti K."/>
            <person name="Salamov A."/>
            <person name="Andreopoulos B."/>
            <person name="Baker S."/>
            <person name="Barry K."/>
            <person name="Bills G."/>
            <person name="Bluhm B."/>
            <person name="Cannon C."/>
            <person name="Castanera R."/>
            <person name="Culley D."/>
            <person name="Daum C."/>
            <person name="Ezra D."/>
            <person name="Gonzalez J."/>
            <person name="Henrissat B."/>
            <person name="Kuo A."/>
            <person name="Liang C."/>
            <person name="Lipzen A."/>
            <person name="Lutzoni F."/>
            <person name="Magnuson J."/>
            <person name="Mondo S."/>
            <person name="Nolan M."/>
            <person name="Ohm R."/>
            <person name="Pangilinan J."/>
            <person name="Park H.-J."/>
            <person name="Ramirez L."/>
            <person name="Alfaro M."/>
            <person name="Sun H."/>
            <person name="Tritt A."/>
            <person name="Yoshinaga Y."/>
            <person name="Zwiers L.-H."/>
            <person name="Turgeon B."/>
            <person name="Goodwin S."/>
            <person name="Spatafora J."/>
            <person name="Crous P."/>
            <person name="Grigoriev I."/>
        </authorList>
    </citation>
    <scope>NUCLEOTIDE SEQUENCE</scope>
    <source>
        <strain evidence="3">CBS 627.86</strain>
    </source>
</reference>
<dbReference type="Proteomes" id="UP000799770">
    <property type="component" value="Unassembled WGS sequence"/>
</dbReference>
<feature type="signal peptide" evidence="2">
    <location>
        <begin position="1"/>
        <end position="24"/>
    </location>
</feature>